<feature type="compositionally biased region" description="Basic and acidic residues" evidence="1">
    <location>
        <begin position="175"/>
        <end position="185"/>
    </location>
</feature>
<dbReference type="EMBL" id="BQNB010009437">
    <property type="protein sequence ID" value="GJS63525.1"/>
    <property type="molecule type" value="Genomic_DNA"/>
</dbReference>
<evidence type="ECO:0000313" key="2">
    <source>
        <dbReference type="EMBL" id="GJS63525.1"/>
    </source>
</evidence>
<keyword evidence="3" id="KW-1185">Reference proteome</keyword>
<protein>
    <submittedName>
        <fullName evidence="2">Uncharacterized protein</fullName>
    </submittedName>
</protein>
<feature type="region of interest" description="Disordered" evidence="1">
    <location>
        <begin position="163"/>
        <end position="185"/>
    </location>
</feature>
<evidence type="ECO:0000313" key="3">
    <source>
        <dbReference type="Proteomes" id="UP001151760"/>
    </source>
</evidence>
<reference evidence="2" key="1">
    <citation type="journal article" date="2022" name="Int. J. Mol. Sci.">
        <title>Draft Genome of Tanacetum Coccineum: Genomic Comparison of Closely Related Tanacetum-Family Plants.</title>
        <authorList>
            <person name="Yamashiro T."/>
            <person name="Shiraishi A."/>
            <person name="Nakayama K."/>
            <person name="Satake H."/>
        </authorList>
    </citation>
    <scope>NUCLEOTIDE SEQUENCE</scope>
</reference>
<name>A0ABQ4XE10_9ASTR</name>
<comment type="caution">
    <text evidence="2">The sequence shown here is derived from an EMBL/GenBank/DDBJ whole genome shotgun (WGS) entry which is preliminary data.</text>
</comment>
<gene>
    <name evidence="2" type="ORF">Tco_0678089</name>
</gene>
<sequence>MSDGENTLPKLNSSQRPFSGAAVDAIGSHRFERRAGFANSTALVLKYLRVRNPPPSLFHTWLERFNKARNPFRLSRHSKGREIRGSPYFDMAAHSIELFSFFSYIPLAETRALEEERLAGTRAEEQGERTLVVGSSISSTSNPCQVRPVQRQEAQEWRPLINPYSQQGRSTGVHGRSDDRQRSDMQDLTDIAVNSGARMDATQRTEVSQQSDQLQMLAKRLVYTSAGTCREETLVLRDFVWFRADKIPDASGVVFALTRDQAANTSRLFSDELPRIPPYSAMLSLTIELIPELSLSSKAPYRIGTPFELKKLKEQLQEVVGARNVPTRKLFDYTVLLEPSADRVQIEYPRFTSSFLSFPFSGKVFKQKLWGTRRKLVDKEQTIFILREKQTDVNSPEAPLHVSQATLEDKFTFIRALKNGAPENLGMTISRVNDVLRSEMKGDLMKRSPFAREKLKKLRPRV</sequence>
<organism evidence="2 3">
    <name type="scientific">Tanacetum coccineum</name>
    <dbReference type="NCBI Taxonomy" id="301880"/>
    <lineage>
        <taxon>Eukaryota</taxon>
        <taxon>Viridiplantae</taxon>
        <taxon>Streptophyta</taxon>
        <taxon>Embryophyta</taxon>
        <taxon>Tracheophyta</taxon>
        <taxon>Spermatophyta</taxon>
        <taxon>Magnoliopsida</taxon>
        <taxon>eudicotyledons</taxon>
        <taxon>Gunneridae</taxon>
        <taxon>Pentapetalae</taxon>
        <taxon>asterids</taxon>
        <taxon>campanulids</taxon>
        <taxon>Asterales</taxon>
        <taxon>Asteraceae</taxon>
        <taxon>Asteroideae</taxon>
        <taxon>Anthemideae</taxon>
        <taxon>Anthemidinae</taxon>
        <taxon>Tanacetum</taxon>
    </lineage>
</organism>
<accession>A0ABQ4XE10</accession>
<dbReference type="Proteomes" id="UP001151760">
    <property type="component" value="Unassembled WGS sequence"/>
</dbReference>
<evidence type="ECO:0000256" key="1">
    <source>
        <dbReference type="SAM" id="MobiDB-lite"/>
    </source>
</evidence>
<reference evidence="2" key="2">
    <citation type="submission" date="2022-01" db="EMBL/GenBank/DDBJ databases">
        <authorList>
            <person name="Yamashiro T."/>
            <person name="Shiraishi A."/>
            <person name="Satake H."/>
            <person name="Nakayama K."/>
        </authorList>
    </citation>
    <scope>NUCLEOTIDE SEQUENCE</scope>
</reference>
<proteinExistence type="predicted"/>